<dbReference type="Proteomes" id="UP001209878">
    <property type="component" value="Unassembled WGS sequence"/>
</dbReference>
<comment type="caution">
    <text evidence="2">The sequence shown here is derived from an EMBL/GenBank/DDBJ whole genome shotgun (WGS) entry which is preliminary data.</text>
</comment>
<protein>
    <recommendedName>
        <fullName evidence="1">PiggyBac transposable element-derived protein domain-containing protein</fullName>
    </recommendedName>
</protein>
<dbReference type="PANTHER" id="PTHR46599">
    <property type="entry name" value="PIGGYBAC TRANSPOSABLE ELEMENT-DERIVED PROTEIN 4"/>
    <property type="match status" value="1"/>
</dbReference>
<keyword evidence="3" id="KW-1185">Reference proteome</keyword>
<feature type="domain" description="PiggyBac transposable element-derived protein" evidence="1">
    <location>
        <begin position="1"/>
        <end position="193"/>
    </location>
</feature>
<evidence type="ECO:0000313" key="2">
    <source>
        <dbReference type="EMBL" id="KAK2179042.1"/>
    </source>
</evidence>
<dbReference type="EMBL" id="JAODUO010000517">
    <property type="protein sequence ID" value="KAK2179042.1"/>
    <property type="molecule type" value="Genomic_DNA"/>
</dbReference>
<evidence type="ECO:0000313" key="3">
    <source>
        <dbReference type="Proteomes" id="UP001209878"/>
    </source>
</evidence>
<sequence>MHYIHVTDPATEDHADKLGKVRPFLSTLQQNFPCLFAPGVALSIDEAMIKYNGRLRWKQYMPMKPIKWGIKLWVLCDARTGYCLALDVYTGRDDHLAEGMGLTYNIVMKLSSSYLLRNHHLYADNFYSSLGLIRDLHDADTYFCGTIRKNSRGLPKQISDTALQKGQSEKLSADRDIIFCRWYDRRDVFVVATNTTGWQGHRKTPNPLHPK</sequence>
<dbReference type="Pfam" id="PF13843">
    <property type="entry name" value="DDE_Tnp_1_7"/>
    <property type="match status" value="1"/>
</dbReference>
<dbReference type="AlphaFoldDB" id="A0AAD9KXB6"/>
<dbReference type="InterPro" id="IPR029526">
    <property type="entry name" value="PGBD"/>
</dbReference>
<gene>
    <name evidence="2" type="ORF">NP493_517g00013</name>
</gene>
<reference evidence="2" key="1">
    <citation type="journal article" date="2023" name="Mol. Biol. Evol.">
        <title>Third-Generation Sequencing Reveals the Adaptive Role of the Epigenome in Three Deep-Sea Polychaetes.</title>
        <authorList>
            <person name="Perez M."/>
            <person name="Aroh O."/>
            <person name="Sun Y."/>
            <person name="Lan Y."/>
            <person name="Juniper S.K."/>
            <person name="Young C.R."/>
            <person name="Angers B."/>
            <person name="Qian P.Y."/>
        </authorList>
    </citation>
    <scope>NUCLEOTIDE SEQUENCE</scope>
    <source>
        <strain evidence="2">R07B-5</strain>
    </source>
</reference>
<dbReference type="PANTHER" id="PTHR46599:SF3">
    <property type="entry name" value="PIGGYBAC TRANSPOSABLE ELEMENT-DERIVED PROTEIN 4"/>
    <property type="match status" value="1"/>
</dbReference>
<proteinExistence type="predicted"/>
<accession>A0AAD9KXB6</accession>
<organism evidence="2 3">
    <name type="scientific">Ridgeia piscesae</name>
    <name type="common">Tubeworm</name>
    <dbReference type="NCBI Taxonomy" id="27915"/>
    <lineage>
        <taxon>Eukaryota</taxon>
        <taxon>Metazoa</taxon>
        <taxon>Spiralia</taxon>
        <taxon>Lophotrochozoa</taxon>
        <taxon>Annelida</taxon>
        <taxon>Polychaeta</taxon>
        <taxon>Sedentaria</taxon>
        <taxon>Canalipalpata</taxon>
        <taxon>Sabellida</taxon>
        <taxon>Siboglinidae</taxon>
        <taxon>Ridgeia</taxon>
    </lineage>
</organism>
<name>A0AAD9KXB6_RIDPI</name>
<evidence type="ECO:0000259" key="1">
    <source>
        <dbReference type="Pfam" id="PF13843"/>
    </source>
</evidence>